<reference evidence="1 2" key="1">
    <citation type="submission" date="2015-04" db="EMBL/GenBank/DDBJ databases">
        <authorList>
            <person name="Heijne W.H."/>
            <person name="Fedorova N.D."/>
            <person name="Nierman W.C."/>
            <person name="Vollebregt A.W."/>
            <person name="Zhao Z."/>
            <person name="Wu L."/>
            <person name="Kumar M."/>
            <person name="Stam H."/>
            <person name="van den Berg M.A."/>
            <person name="Pel H.J."/>
        </authorList>
    </citation>
    <scope>NUCLEOTIDE SEQUENCE [LARGE SCALE GENOMIC DNA]</scope>
    <source>
        <strain evidence="1 2">CBS 393.64</strain>
    </source>
</reference>
<dbReference type="STRING" id="1408163.A0A0F4YEC7"/>
<name>A0A0F4YEC7_RASE3</name>
<dbReference type="AlphaFoldDB" id="A0A0F4YEC7"/>
<accession>A0A0F4YEC7</accession>
<dbReference type="RefSeq" id="XP_013323107.1">
    <property type="nucleotide sequence ID" value="XM_013467653.1"/>
</dbReference>
<evidence type="ECO:0000313" key="2">
    <source>
        <dbReference type="Proteomes" id="UP000053958"/>
    </source>
</evidence>
<organism evidence="1 2">
    <name type="scientific">Rasamsonia emersonii (strain ATCC 16479 / CBS 393.64 / IMI 116815)</name>
    <dbReference type="NCBI Taxonomy" id="1408163"/>
    <lineage>
        <taxon>Eukaryota</taxon>
        <taxon>Fungi</taxon>
        <taxon>Dikarya</taxon>
        <taxon>Ascomycota</taxon>
        <taxon>Pezizomycotina</taxon>
        <taxon>Eurotiomycetes</taxon>
        <taxon>Eurotiomycetidae</taxon>
        <taxon>Eurotiales</taxon>
        <taxon>Trichocomaceae</taxon>
        <taxon>Rasamsonia</taxon>
    </lineage>
</organism>
<dbReference type="EMBL" id="LASV01000759">
    <property type="protein sequence ID" value="KKA16495.1"/>
    <property type="molecule type" value="Genomic_DNA"/>
</dbReference>
<dbReference type="GeneID" id="25321816"/>
<sequence>HLYRLGNGIVDDMGSAPDWFGIDCMDSHIPSEDDILLIFNGQTGGRLLDVPAPLSYRLQRQKFLKLIATGVEIQVGYTTLSPCTPIAAHV</sequence>
<dbReference type="Proteomes" id="UP000053958">
    <property type="component" value="Unassembled WGS sequence"/>
</dbReference>
<feature type="non-terminal residue" evidence="1">
    <location>
        <position position="1"/>
    </location>
</feature>
<gene>
    <name evidence="1" type="ORF">T310_9899</name>
</gene>
<comment type="caution">
    <text evidence="1">The sequence shown here is derived from an EMBL/GenBank/DDBJ whole genome shotgun (WGS) entry which is preliminary data.</text>
</comment>
<keyword evidence="2" id="KW-1185">Reference proteome</keyword>
<protein>
    <submittedName>
        <fullName evidence="1">Uncharacterized protein</fullName>
    </submittedName>
</protein>
<proteinExistence type="predicted"/>
<evidence type="ECO:0000313" key="1">
    <source>
        <dbReference type="EMBL" id="KKA16495.1"/>
    </source>
</evidence>